<evidence type="ECO:0000313" key="9">
    <source>
        <dbReference type="Proteomes" id="UP000001593"/>
    </source>
</evidence>
<dbReference type="eggNOG" id="KOG4749">
    <property type="taxonomic scope" value="Eukaryota"/>
</dbReference>
<dbReference type="InterPro" id="IPR009286">
    <property type="entry name" value="Ins_P5_2-kin"/>
</dbReference>
<sequence>MAADDGIECLALSPAFQQMLEDRSSWFYRGEGNDTMVVGYRGQNVVLRLKKANNGDVKKVQGFDRISNSLEFAKRVFSPLMDGFYVSVGKVVALSEQFLADIDAICRADRPCARLHKSVDTGYTHGVLMRDLCFLPESSDYGKEPTFSIEIKPKCGFLPTSPHISPDQHLRYSVCYYCMLQYTKVAEGKHKIRSRYCPVNLFSRDVPHVYYALEGLVSCPQNNFRVFMDGKMVYSQEILDSAGDDLCCPEMKLEQILSRAQGTHNPSQLEGTHECSCAGTITKRFLKTVIGILIHDSNYGAPENGSIQQNDVLKPFQENSKIQHPGNARTFGHGGVLQRLHALQKMDVLDIQGLYPLYKKLIQHFEDNPSLREALDFDKNFNNLDTLLNLDLSDQDSLLYVLSLVCMFSIANTSKDCSVMITFQRRLQPSNDTCFVPSLSGEEGHVYAIGVVDLDPKEVDRVEKYNKDMLNTFTNYIKYSKESS</sequence>
<comment type="function">
    <text evidence="7">Phosphorylates Ins(1,3,4,5,6)P5 at position 2 to form Ins(1,2,3,4,5,6)P6 (InsP6 or phytate).</text>
</comment>
<dbReference type="Gene3D" id="3.30.200.110">
    <property type="entry name" value="Inositol-pentakisphosphate 2-kinase, N-lobe"/>
    <property type="match status" value="1"/>
</dbReference>
<comment type="similarity">
    <text evidence="1">Belongs to the IPK1 type 2 family.</text>
</comment>
<evidence type="ECO:0000256" key="5">
    <source>
        <dbReference type="ARBA" id="ARBA00022777"/>
    </source>
</evidence>
<dbReference type="GO" id="GO:0035299">
    <property type="term" value="F:inositol-1,3,4,5,6-pentakisphosphate 2-kinase activity"/>
    <property type="evidence" value="ECO:0000318"/>
    <property type="project" value="GO_Central"/>
</dbReference>
<gene>
    <name evidence="8" type="ORF">NEMVEDRAFT_v1g194596</name>
</gene>
<organism evidence="8 9">
    <name type="scientific">Nematostella vectensis</name>
    <name type="common">Starlet sea anemone</name>
    <dbReference type="NCBI Taxonomy" id="45351"/>
    <lineage>
        <taxon>Eukaryota</taxon>
        <taxon>Metazoa</taxon>
        <taxon>Cnidaria</taxon>
        <taxon>Anthozoa</taxon>
        <taxon>Hexacorallia</taxon>
        <taxon>Actiniaria</taxon>
        <taxon>Edwardsiidae</taxon>
        <taxon>Nematostella</taxon>
    </lineage>
</organism>
<dbReference type="GO" id="GO:0005634">
    <property type="term" value="C:nucleus"/>
    <property type="evidence" value="ECO:0000318"/>
    <property type="project" value="GO_Central"/>
</dbReference>
<name>A7SXN9_NEMVE</name>
<comment type="catalytic activity">
    <reaction evidence="7">
        <text>1D-myo-inositol 1,3,4,5,6-pentakisphosphate + ATP = 1D-myo-inositol hexakisphosphate + ADP + H(+)</text>
        <dbReference type="Rhea" id="RHEA:20313"/>
        <dbReference type="ChEBI" id="CHEBI:15378"/>
        <dbReference type="ChEBI" id="CHEBI:30616"/>
        <dbReference type="ChEBI" id="CHEBI:57733"/>
        <dbReference type="ChEBI" id="CHEBI:58130"/>
        <dbReference type="ChEBI" id="CHEBI:456216"/>
        <dbReference type="EC" id="2.7.1.158"/>
    </reaction>
</comment>
<dbReference type="PhylomeDB" id="A7SXN9"/>
<dbReference type="PANTHER" id="PTHR14456">
    <property type="entry name" value="INOSITOL POLYPHOSPHATE KINASE 1"/>
    <property type="match status" value="1"/>
</dbReference>
<keyword evidence="5 7" id="KW-0418">Kinase</keyword>
<dbReference type="GO" id="GO:0032958">
    <property type="term" value="P:inositol phosphate biosynthetic process"/>
    <property type="evidence" value="ECO:0000318"/>
    <property type="project" value="GO_Central"/>
</dbReference>
<dbReference type="InterPro" id="IPR043001">
    <property type="entry name" value="IP5_2-K_N_lobe"/>
</dbReference>
<comment type="domain">
    <text evidence="7">The EXKPK motif is conserved in inositol-pentakisphosphate 2-kinases of both family 1 and 2.</text>
</comment>
<proteinExistence type="inferred from homology"/>
<evidence type="ECO:0000256" key="6">
    <source>
        <dbReference type="ARBA" id="ARBA00022840"/>
    </source>
</evidence>
<dbReference type="GO" id="GO:0005524">
    <property type="term" value="F:ATP binding"/>
    <property type="evidence" value="ECO:0007669"/>
    <property type="project" value="UniProtKB-KW"/>
</dbReference>
<evidence type="ECO:0000256" key="1">
    <source>
        <dbReference type="ARBA" id="ARBA00007229"/>
    </source>
</evidence>
<dbReference type="AlphaFoldDB" id="A7SXN9"/>
<dbReference type="Pfam" id="PF06090">
    <property type="entry name" value="Ins_P5_2-kin"/>
    <property type="match status" value="1"/>
</dbReference>
<evidence type="ECO:0000256" key="2">
    <source>
        <dbReference type="ARBA" id="ARBA00012023"/>
    </source>
</evidence>
<evidence type="ECO:0000256" key="7">
    <source>
        <dbReference type="RuleBase" id="RU364126"/>
    </source>
</evidence>
<dbReference type="STRING" id="45351.A7SXN9"/>
<dbReference type="HOGENOM" id="CLU_033188_1_0_1"/>
<evidence type="ECO:0000256" key="3">
    <source>
        <dbReference type="ARBA" id="ARBA00022679"/>
    </source>
</evidence>
<evidence type="ECO:0000313" key="8">
    <source>
        <dbReference type="EMBL" id="EDO31520.1"/>
    </source>
</evidence>
<dbReference type="OMA" id="HRQHCIV"/>
<protein>
    <recommendedName>
        <fullName evidence="2 7">Inositol-pentakisphosphate 2-kinase</fullName>
        <ecNumber evidence="2 7">2.7.1.158</ecNumber>
    </recommendedName>
</protein>
<dbReference type="PANTHER" id="PTHR14456:SF2">
    <property type="entry name" value="INOSITOL-PENTAKISPHOSPHATE 2-KINASE"/>
    <property type="match status" value="1"/>
</dbReference>
<keyword evidence="3 7" id="KW-0808">Transferase</keyword>
<keyword evidence="4 7" id="KW-0547">Nucleotide-binding</keyword>
<dbReference type="EMBL" id="DS469892">
    <property type="protein sequence ID" value="EDO31520.1"/>
    <property type="molecule type" value="Genomic_DNA"/>
</dbReference>
<dbReference type="InParanoid" id="A7SXN9"/>
<keyword evidence="9" id="KW-1185">Reference proteome</keyword>
<accession>A7SXN9</accession>
<keyword evidence="6 7" id="KW-0067">ATP-binding</keyword>
<evidence type="ECO:0000256" key="4">
    <source>
        <dbReference type="ARBA" id="ARBA00022741"/>
    </source>
</evidence>
<dbReference type="Proteomes" id="UP000001593">
    <property type="component" value="Unassembled WGS sequence"/>
</dbReference>
<reference evidence="8 9" key="1">
    <citation type="journal article" date="2007" name="Science">
        <title>Sea anemone genome reveals ancestral eumetazoan gene repertoire and genomic organization.</title>
        <authorList>
            <person name="Putnam N.H."/>
            <person name="Srivastava M."/>
            <person name="Hellsten U."/>
            <person name="Dirks B."/>
            <person name="Chapman J."/>
            <person name="Salamov A."/>
            <person name="Terry A."/>
            <person name="Shapiro H."/>
            <person name="Lindquist E."/>
            <person name="Kapitonov V.V."/>
            <person name="Jurka J."/>
            <person name="Genikhovich G."/>
            <person name="Grigoriev I.V."/>
            <person name="Lucas S.M."/>
            <person name="Steele R.E."/>
            <person name="Finnerty J.R."/>
            <person name="Technau U."/>
            <person name="Martindale M.Q."/>
            <person name="Rokhsar D.S."/>
        </authorList>
    </citation>
    <scope>NUCLEOTIDE SEQUENCE [LARGE SCALE GENOMIC DNA]</scope>
    <source>
        <strain evidence="9">CH2 X CH6</strain>
    </source>
</reference>
<dbReference type="EC" id="2.7.1.158" evidence="2 7"/>